<sequence length="207" mass="23291">MSTSASLVRRFRARELGHVLASSSPNATTAAASKRLQNPFLPRKNPATGNWIPPPYSLRRQADLVKEAKRNGLVHLLPHGPKNLKAGQAKEIVVKNEATLKSSPVLKALLQARNGVSTNAHSSAKELEQVDPAGVQWVGKEPYATQKTSYGLYGKRKKMFKGRKWEREVRLRKEYMEKVVEGLDKQKANMRWGRARKSKKPRSKYPI</sequence>
<evidence type="ECO:0000256" key="1">
    <source>
        <dbReference type="SAM" id="MobiDB-lite"/>
    </source>
</evidence>
<dbReference type="PANTHER" id="PTHR28041:SF1">
    <property type="entry name" value="LARGE RIBOSOMAL SUBUNIT PROTEIN ML59"/>
    <property type="match status" value="1"/>
</dbReference>
<accession>A0A0C3QCH1</accession>
<gene>
    <name evidence="3" type="ORF">M407DRAFT_113474</name>
</gene>
<proteinExistence type="predicted"/>
<dbReference type="GO" id="GO:0005762">
    <property type="term" value="C:mitochondrial large ribosomal subunit"/>
    <property type="evidence" value="ECO:0007669"/>
    <property type="project" value="InterPro"/>
</dbReference>
<reference evidence="4" key="2">
    <citation type="submission" date="2015-01" db="EMBL/GenBank/DDBJ databases">
        <title>Evolutionary Origins and Diversification of the Mycorrhizal Mutualists.</title>
        <authorList>
            <consortium name="DOE Joint Genome Institute"/>
            <consortium name="Mycorrhizal Genomics Consortium"/>
            <person name="Kohler A."/>
            <person name="Kuo A."/>
            <person name="Nagy L.G."/>
            <person name="Floudas D."/>
            <person name="Copeland A."/>
            <person name="Barry K.W."/>
            <person name="Cichocki N."/>
            <person name="Veneault-Fourrey C."/>
            <person name="LaButti K."/>
            <person name="Lindquist E.A."/>
            <person name="Lipzen A."/>
            <person name="Lundell T."/>
            <person name="Morin E."/>
            <person name="Murat C."/>
            <person name="Riley R."/>
            <person name="Ohm R."/>
            <person name="Sun H."/>
            <person name="Tunlid A."/>
            <person name="Henrissat B."/>
            <person name="Grigoriev I.V."/>
            <person name="Hibbett D.S."/>
            <person name="Martin F."/>
        </authorList>
    </citation>
    <scope>NUCLEOTIDE SEQUENCE [LARGE SCALE GENOMIC DNA]</scope>
    <source>
        <strain evidence="4">MUT 4182</strain>
    </source>
</reference>
<name>A0A0C3QCH1_9AGAM</name>
<dbReference type="OrthoDB" id="18529at2759"/>
<dbReference type="EMBL" id="KN823093">
    <property type="protein sequence ID" value="KIO23086.1"/>
    <property type="molecule type" value="Genomic_DNA"/>
</dbReference>
<dbReference type="PANTHER" id="PTHR28041">
    <property type="entry name" value="54S RIBOSOMAL PROTEIN L25, MITOCHONDRIAL"/>
    <property type="match status" value="1"/>
</dbReference>
<feature type="region of interest" description="Disordered" evidence="1">
    <location>
        <begin position="23"/>
        <end position="54"/>
    </location>
</feature>
<evidence type="ECO:0000259" key="2">
    <source>
        <dbReference type="Pfam" id="PF18126"/>
    </source>
</evidence>
<dbReference type="HOGENOM" id="CLU_058283_0_0_1"/>
<evidence type="ECO:0000313" key="3">
    <source>
        <dbReference type="EMBL" id="KIO23086.1"/>
    </source>
</evidence>
<keyword evidence="4" id="KW-1185">Reference proteome</keyword>
<evidence type="ECO:0000313" key="4">
    <source>
        <dbReference type="Proteomes" id="UP000054248"/>
    </source>
</evidence>
<dbReference type="Proteomes" id="UP000054248">
    <property type="component" value="Unassembled WGS sequence"/>
</dbReference>
<feature type="domain" description="Large ribosomal subunit protein mL59" evidence="2">
    <location>
        <begin position="8"/>
        <end position="190"/>
    </location>
</feature>
<dbReference type="InterPro" id="IPR040922">
    <property type="entry name" value="Ribosomal_mL59_dom"/>
</dbReference>
<dbReference type="STRING" id="1051891.A0A0C3QCH1"/>
<dbReference type="AlphaFoldDB" id="A0A0C3QCH1"/>
<dbReference type="GO" id="GO:0003735">
    <property type="term" value="F:structural constituent of ribosome"/>
    <property type="evidence" value="ECO:0007669"/>
    <property type="project" value="InterPro"/>
</dbReference>
<feature type="compositionally biased region" description="Low complexity" evidence="1">
    <location>
        <begin position="23"/>
        <end position="33"/>
    </location>
</feature>
<organism evidence="3 4">
    <name type="scientific">Tulasnella calospora MUT 4182</name>
    <dbReference type="NCBI Taxonomy" id="1051891"/>
    <lineage>
        <taxon>Eukaryota</taxon>
        <taxon>Fungi</taxon>
        <taxon>Dikarya</taxon>
        <taxon>Basidiomycota</taxon>
        <taxon>Agaricomycotina</taxon>
        <taxon>Agaricomycetes</taxon>
        <taxon>Cantharellales</taxon>
        <taxon>Tulasnellaceae</taxon>
        <taxon>Tulasnella</taxon>
    </lineage>
</organism>
<dbReference type="InterPro" id="IPR037507">
    <property type="entry name" value="Ribosomal_mL59"/>
</dbReference>
<protein>
    <recommendedName>
        <fullName evidence="2">Large ribosomal subunit protein mL59 domain-containing protein</fullName>
    </recommendedName>
</protein>
<reference evidence="3 4" key="1">
    <citation type="submission" date="2014-04" db="EMBL/GenBank/DDBJ databases">
        <authorList>
            <consortium name="DOE Joint Genome Institute"/>
            <person name="Kuo A."/>
            <person name="Girlanda M."/>
            <person name="Perotto S."/>
            <person name="Kohler A."/>
            <person name="Nagy L.G."/>
            <person name="Floudas D."/>
            <person name="Copeland A."/>
            <person name="Barry K.W."/>
            <person name="Cichocki N."/>
            <person name="Veneault-Fourrey C."/>
            <person name="LaButti K."/>
            <person name="Lindquist E.A."/>
            <person name="Lipzen A."/>
            <person name="Lundell T."/>
            <person name="Morin E."/>
            <person name="Murat C."/>
            <person name="Sun H."/>
            <person name="Tunlid A."/>
            <person name="Henrissat B."/>
            <person name="Grigoriev I.V."/>
            <person name="Hibbett D.S."/>
            <person name="Martin F."/>
            <person name="Nordberg H.P."/>
            <person name="Cantor M.N."/>
            <person name="Hua S.X."/>
        </authorList>
    </citation>
    <scope>NUCLEOTIDE SEQUENCE [LARGE SCALE GENOMIC DNA]</scope>
    <source>
        <strain evidence="3 4">MUT 4182</strain>
    </source>
</reference>
<dbReference type="Pfam" id="PF18126">
    <property type="entry name" value="Mitoc_mL59"/>
    <property type="match status" value="1"/>
</dbReference>